<evidence type="ECO:0000256" key="3">
    <source>
        <dbReference type="ARBA" id="ARBA00023034"/>
    </source>
</evidence>
<sequence length="401" mass="45902">MASLTDLPTACRFAVLHVTDDEDETGVGSKAGTSAKGKDAADGTNAAKAKKKRKKKKTRAKSNQGDTAKNQDEETEDHDEQILEHDEWSQWIEKDEQYVLSQFQRDLKEAVEASKQEQWQKIGQEQKAHVSTPEFTQENAQEKRKKEKPVVMTLGEFRMTVSADEVNASTNSGHDHFVSELDKFLDWQDDSDSFQLSVHFQAYLREGSKEEVRLHDEEKPSTVGKMKTGKLPASQKKSSRSESEPRSNQEQLIQPALEKKLLPATHEDQIQAELIQMKEELDKTSHELIELRKTKAEQLQIIDDLKVGVCKHGCDVKMFCFSRANHAMKEKSELVMQIEELNEVKEQVVQLHGQLEQERSKNSALKIEINKFQDEAMITSVWHIIYAYTYIVGRLYKKQSI</sequence>
<proteinExistence type="inferred from homology"/>
<reference evidence="7 8" key="1">
    <citation type="submission" date="2022-05" db="EMBL/GenBank/DDBJ databases">
        <authorList>
            <consortium name="Genoscope - CEA"/>
            <person name="William W."/>
        </authorList>
    </citation>
    <scope>NUCLEOTIDE SEQUENCE [LARGE SCALE GENOMIC DNA]</scope>
</reference>
<protein>
    <recommendedName>
        <fullName evidence="9">G kinase-anchoring protein 1</fullName>
    </recommendedName>
</protein>
<dbReference type="EMBL" id="CALNXI010000086">
    <property type="protein sequence ID" value="CAH3018401.1"/>
    <property type="molecule type" value="Genomic_DNA"/>
</dbReference>
<keyword evidence="4 5" id="KW-0175">Coiled coil</keyword>
<dbReference type="PANTHER" id="PTHR14899">
    <property type="entry name" value="G KINASE ANCHORING PROTEIN 1"/>
    <property type="match status" value="1"/>
</dbReference>
<feature type="coiled-coil region" evidence="5">
    <location>
        <begin position="324"/>
        <end position="375"/>
    </location>
</feature>
<evidence type="ECO:0000256" key="4">
    <source>
        <dbReference type="ARBA" id="ARBA00023054"/>
    </source>
</evidence>
<evidence type="ECO:0000256" key="5">
    <source>
        <dbReference type="SAM" id="Coils"/>
    </source>
</evidence>
<feature type="compositionally biased region" description="Basic residues" evidence="6">
    <location>
        <begin position="48"/>
        <end position="60"/>
    </location>
</feature>
<feature type="region of interest" description="Disordered" evidence="6">
    <location>
        <begin position="18"/>
        <end position="88"/>
    </location>
</feature>
<feature type="coiled-coil region" evidence="5">
    <location>
        <begin position="267"/>
        <end position="294"/>
    </location>
</feature>
<evidence type="ECO:0000256" key="6">
    <source>
        <dbReference type="SAM" id="MobiDB-lite"/>
    </source>
</evidence>
<dbReference type="PRINTS" id="PR02083">
    <property type="entry name" value="GKINASEAP1"/>
</dbReference>
<evidence type="ECO:0000256" key="1">
    <source>
        <dbReference type="ARBA" id="ARBA00004555"/>
    </source>
</evidence>
<keyword evidence="3" id="KW-0333">Golgi apparatus</keyword>
<keyword evidence="8" id="KW-1185">Reference proteome</keyword>
<organism evidence="7 8">
    <name type="scientific">Porites evermanni</name>
    <dbReference type="NCBI Taxonomy" id="104178"/>
    <lineage>
        <taxon>Eukaryota</taxon>
        <taxon>Metazoa</taxon>
        <taxon>Cnidaria</taxon>
        <taxon>Anthozoa</taxon>
        <taxon>Hexacorallia</taxon>
        <taxon>Scleractinia</taxon>
        <taxon>Fungiina</taxon>
        <taxon>Poritidae</taxon>
        <taxon>Porites</taxon>
    </lineage>
</organism>
<evidence type="ECO:0000313" key="7">
    <source>
        <dbReference type="EMBL" id="CAH3018401.1"/>
    </source>
</evidence>
<comment type="caution">
    <text evidence="7">The sequence shown here is derived from an EMBL/GenBank/DDBJ whole genome shotgun (WGS) entry which is preliminary data.</text>
</comment>
<evidence type="ECO:0000313" key="8">
    <source>
        <dbReference type="Proteomes" id="UP001159427"/>
    </source>
</evidence>
<feature type="region of interest" description="Disordered" evidence="6">
    <location>
        <begin position="120"/>
        <end position="149"/>
    </location>
</feature>
<comment type="similarity">
    <text evidence="2">Belongs to the GKAP1 family.</text>
</comment>
<accession>A0ABN8LTH1</accession>
<evidence type="ECO:0000256" key="2">
    <source>
        <dbReference type="ARBA" id="ARBA00006662"/>
    </source>
</evidence>
<comment type="subcellular location">
    <subcellularLocation>
        <location evidence="1">Golgi apparatus</location>
    </subcellularLocation>
</comment>
<feature type="non-terminal residue" evidence="7">
    <location>
        <position position="401"/>
    </location>
</feature>
<evidence type="ECO:0008006" key="9">
    <source>
        <dbReference type="Google" id="ProtNLM"/>
    </source>
</evidence>
<dbReference type="PANTHER" id="PTHR14899:SF0">
    <property type="entry name" value="G KINASE-ANCHORING PROTEIN 1"/>
    <property type="match status" value="1"/>
</dbReference>
<feature type="compositionally biased region" description="Basic and acidic residues" evidence="6">
    <location>
        <begin position="210"/>
        <end position="220"/>
    </location>
</feature>
<dbReference type="Proteomes" id="UP001159427">
    <property type="component" value="Unassembled WGS sequence"/>
</dbReference>
<name>A0ABN8LTH1_9CNID</name>
<gene>
    <name evidence="7" type="ORF">PEVE_00042976</name>
</gene>
<dbReference type="InterPro" id="IPR026109">
    <property type="entry name" value="GKAP1"/>
</dbReference>
<feature type="region of interest" description="Disordered" evidence="6">
    <location>
        <begin position="210"/>
        <end position="251"/>
    </location>
</feature>